<comment type="caution">
    <text evidence="2">The sequence shown here is derived from an EMBL/GenBank/DDBJ whole genome shotgun (WGS) entry which is preliminary data.</text>
</comment>
<dbReference type="Proteomes" id="UP001589609">
    <property type="component" value="Unassembled WGS sequence"/>
</dbReference>
<evidence type="ECO:0000313" key="2">
    <source>
        <dbReference type="EMBL" id="MFB9762055.1"/>
    </source>
</evidence>
<evidence type="ECO:0000256" key="1">
    <source>
        <dbReference type="SAM" id="Phobius"/>
    </source>
</evidence>
<evidence type="ECO:0000313" key="3">
    <source>
        <dbReference type="Proteomes" id="UP001589609"/>
    </source>
</evidence>
<keyword evidence="3" id="KW-1185">Reference proteome</keyword>
<proteinExistence type="predicted"/>
<name>A0ABV5WN95_9BACI</name>
<organism evidence="2 3">
    <name type="scientific">Ectobacillus funiculus</name>
    <dbReference type="NCBI Taxonomy" id="137993"/>
    <lineage>
        <taxon>Bacteria</taxon>
        <taxon>Bacillati</taxon>
        <taxon>Bacillota</taxon>
        <taxon>Bacilli</taxon>
        <taxon>Bacillales</taxon>
        <taxon>Bacillaceae</taxon>
        <taxon>Ectobacillus</taxon>
    </lineage>
</organism>
<dbReference type="EMBL" id="JBHMAF010000196">
    <property type="protein sequence ID" value="MFB9762055.1"/>
    <property type="molecule type" value="Genomic_DNA"/>
</dbReference>
<keyword evidence="1" id="KW-0472">Membrane</keyword>
<evidence type="ECO:0008006" key="4">
    <source>
        <dbReference type="Google" id="ProtNLM"/>
    </source>
</evidence>
<keyword evidence="1" id="KW-1133">Transmembrane helix</keyword>
<keyword evidence="1" id="KW-0812">Transmembrane</keyword>
<feature type="transmembrane region" description="Helical" evidence="1">
    <location>
        <begin position="43"/>
        <end position="64"/>
    </location>
</feature>
<dbReference type="Gene3D" id="2.60.40.1630">
    <property type="entry name" value="bacillus anthracis domain"/>
    <property type="match status" value="1"/>
</dbReference>
<protein>
    <recommendedName>
        <fullName evidence="4">DUF4179 domain-containing protein</fullName>
    </recommendedName>
</protein>
<dbReference type="RefSeq" id="WP_379952071.1">
    <property type="nucleotide sequence ID" value="NZ_JBHMAF010000196.1"/>
</dbReference>
<accession>A0ABV5WN95</accession>
<gene>
    <name evidence="2" type="ORF">ACFFMS_27905</name>
</gene>
<sequence length="199" mass="22831">MSEDFHKFKEDIEQIEIPAIELQHAVYYAVSKAEAEKRVARKWWYKGAIVSTIGIAILSLLVLFSQMGEMEHKSFSPELADGVQKSLVQEKKEATPGNEDLQVREIIYDEERLEITYEIPLDSEANAPAIEKTNLRLYAGGAELNYSIHENQEGDLIHGIISVSDARQLPPSVQLEIEITQLFRKQGEWRFSFPLERQR</sequence>
<reference evidence="2 3" key="1">
    <citation type="submission" date="2024-09" db="EMBL/GenBank/DDBJ databases">
        <authorList>
            <person name="Sun Q."/>
            <person name="Mori K."/>
        </authorList>
    </citation>
    <scope>NUCLEOTIDE SEQUENCE [LARGE SCALE GENOMIC DNA]</scope>
    <source>
        <strain evidence="2 3">JCM 11201</strain>
    </source>
</reference>